<feature type="compositionally biased region" description="Polar residues" evidence="1">
    <location>
        <begin position="26"/>
        <end position="42"/>
    </location>
</feature>
<sequence>MRTRASSARSARPSASAPACRSTPSEVSSKTPRSASPRATST</sequence>
<feature type="compositionally biased region" description="Low complexity" evidence="1">
    <location>
        <begin position="1"/>
        <end position="25"/>
    </location>
</feature>
<gene>
    <name evidence="2" type="ORF">CSB93_1482</name>
</gene>
<evidence type="ECO:0000313" key="2">
    <source>
        <dbReference type="EMBL" id="AVK05232.1"/>
    </source>
</evidence>
<name>A0A2R3ITI8_9PSED</name>
<accession>A0A2R3ITI8</accession>
<dbReference type="EMBL" id="CP027169">
    <property type="protein sequence ID" value="AVK05232.1"/>
    <property type="molecule type" value="Genomic_DNA"/>
</dbReference>
<reference evidence="2 3" key="1">
    <citation type="submission" date="2018-02" db="EMBL/GenBank/DDBJ databases">
        <title>FDA/CDC Antimicrobial Resistant Isolate Bank Genome Sequencing.</title>
        <authorList>
            <person name="Benahmed F.H."/>
            <person name="Lutgring J.D."/>
            <person name="Yoo B."/>
            <person name="Machado M."/>
            <person name="Brown A."/>
            <person name="McAllister G."/>
            <person name="Perry A."/>
            <person name="Halpin A.L."/>
            <person name="Vavikolanu K."/>
            <person name="Ott S."/>
            <person name="Zhao X."/>
            <person name="Tallon L.J."/>
            <person name="Sadzewicz L."/>
            <person name="Aluvathingal J."/>
            <person name="Nadendla S."/>
            <person name="Voskania-kordi A."/>
            <person name="Simonyan V."/>
            <person name="Patel J."/>
            <person name="Shawar R.M."/>
        </authorList>
    </citation>
    <scope>NUCLEOTIDE SEQUENCE [LARGE SCALE GENOMIC DNA]</scope>
    <source>
        <strain evidence="2 3">AR_0356</strain>
    </source>
</reference>
<organism evidence="2 3">
    <name type="scientific">Pseudomonas paraeruginosa</name>
    <dbReference type="NCBI Taxonomy" id="2994495"/>
    <lineage>
        <taxon>Bacteria</taxon>
        <taxon>Pseudomonadati</taxon>
        <taxon>Pseudomonadota</taxon>
        <taxon>Gammaproteobacteria</taxon>
        <taxon>Pseudomonadales</taxon>
        <taxon>Pseudomonadaceae</taxon>
        <taxon>Pseudomonas</taxon>
    </lineage>
</organism>
<evidence type="ECO:0000256" key="1">
    <source>
        <dbReference type="SAM" id="MobiDB-lite"/>
    </source>
</evidence>
<protein>
    <submittedName>
        <fullName evidence="2">Porin domain protein</fullName>
    </submittedName>
</protein>
<feature type="region of interest" description="Disordered" evidence="1">
    <location>
        <begin position="1"/>
        <end position="42"/>
    </location>
</feature>
<dbReference type="AlphaFoldDB" id="A0A2R3ITI8"/>
<keyword evidence="3" id="KW-1185">Reference proteome</keyword>
<dbReference type="Proteomes" id="UP000238390">
    <property type="component" value="Chromosome"/>
</dbReference>
<proteinExistence type="predicted"/>
<evidence type="ECO:0000313" key="3">
    <source>
        <dbReference type="Proteomes" id="UP000238390"/>
    </source>
</evidence>